<organism evidence="1 2">
    <name type="scientific">Pyrobaculum neutrophilum (strain DSM 2338 / JCM 9278 / NBRC 100436 / V24Sta)</name>
    <name type="common">Thermoproteus neutrophilus</name>
    <dbReference type="NCBI Taxonomy" id="444157"/>
    <lineage>
        <taxon>Archaea</taxon>
        <taxon>Thermoproteota</taxon>
        <taxon>Thermoprotei</taxon>
        <taxon>Thermoproteales</taxon>
        <taxon>Thermoproteaceae</taxon>
        <taxon>Pyrobaculum</taxon>
    </lineage>
</organism>
<evidence type="ECO:0000313" key="2">
    <source>
        <dbReference type="Proteomes" id="UP000001694"/>
    </source>
</evidence>
<dbReference type="OrthoDB" id="28349at2157"/>
<sequence length="100" mass="10835">MPLKVVVVAVFGGRAGPCRSCVYAAGAAGVDATVEMPGDDLSWLPRLLKRLGAPAEVHLVHALSLRGLYFMVRYRTGKLPLVLVDGRRIEPGELRRLLQA</sequence>
<dbReference type="EMBL" id="CP001014">
    <property type="protein sequence ID" value="ACB39401.1"/>
    <property type="molecule type" value="Genomic_DNA"/>
</dbReference>
<dbReference type="GeneID" id="6165928"/>
<dbReference type="AlphaFoldDB" id="B1YC88"/>
<reference evidence="1" key="1">
    <citation type="submission" date="2008-03" db="EMBL/GenBank/DDBJ databases">
        <title>Complete sequence of Thermoproteus neutrophilus V24Sta.</title>
        <authorList>
            <consortium name="US DOE Joint Genome Institute"/>
            <person name="Copeland A."/>
            <person name="Lucas S."/>
            <person name="Lapidus A."/>
            <person name="Glavina del Rio T."/>
            <person name="Dalin E."/>
            <person name="Tice H."/>
            <person name="Bruce D."/>
            <person name="Goodwin L."/>
            <person name="Pitluck S."/>
            <person name="Sims D."/>
            <person name="Brettin T."/>
            <person name="Detter J.C."/>
            <person name="Han C."/>
            <person name="Kuske C.R."/>
            <person name="Schmutz J."/>
            <person name="Larimer F."/>
            <person name="Land M."/>
            <person name="Hauser L."/>
            <person name="Kyrpides N."/>
            <person name="Mikhailova N."/>
            <person name="Biddle J.F."/>
            <person name="Zhang Z."/>
            <person name="Fitz-Gibbon S.T."/>
            <person name="Lowe T.M."/>
            <person name="Saltikov C."/>
            <person name="House C.H."/>
            <person name="Richardson P."/>
        </authorList>
    </citation>
    <scope>NUCLEOTIDE SEQUENCE [LARGE SCALE GENOMIC DNA]</scope>
    <source>
        <strain evidence="1">V24Sta</strain>
    </source>
</reference>
<dbReference type="Proteomes" id="UP000001694">
    <property type="component" value="Chromosome"/>
</dbReference>
<evidence type="ECO:0000313" key="1">
    <source>
        <dbReference type="EMBL" id="ACB39401.1"/>
    </source>
</evidence>
<keyword evidence="2" id="KW-1185">Reference proteome</keyword>
<dbReference type="HOGENOM" id="CLU_2140298_0_0_2"/>
<dbReference type="KEGG" id="tne:Tneu_0454"/>
<gene>
    <name evidence="1" type="ordered locus">Tneu_0454</name>
</gene>
<dbReference type="RefSeq" id="WP_012349821.1">
    <property type="nucleotide sequence ID" value="NC_010525.1"/>
</dbReference>
<protein>
    <recommendedName>
        <fullName evidence="3">Glutaredoxin</fullName>
    </recommendedName>
</protein>
<evidence type="ECO:0008006" key="3">
    <source>
        <dbReference type="Google" id="ProtNLM"/>
    </source>
</evidence>
<accession>B1YC88</accession>
<dbReference type="STRING" id="444157.Tneu_0454"/>
<dbReference type="eggNOG" id="arCOG07017">
    <property type="taxonomic scope" value="Archaea"/>
</dbReference>
<name>B1YC88_PYRNV</name>
<proteinExistence type="predicted"/>